<dbReference type="InterPro" id="IPR038231">
    <property type="entry name" value="MepB-like_sf"/>
</dbReference>
<accession>A0ABY7WA65</accession>
<dbReference type="Gene3D" id="3.40.1350.140">
    <property type="entry name" value="MepB-like"/>
    <property type="match status" value="1"/>
</dbReference>
<evidence type="ECO:0000313" key="2">
    <source>
        <dbReference type="Proteomes" id="UP001215143"/>
    </source>
</evidence>
<dbReference type="Pfam" id="PF08877">
    <property type="entry name" value="MepB-like"/>
    <property type="match status" value="1"/>
</dbReference>
<dbReference type="InterPro" id="IPR011235">
    <property type="entry name" value="MepB-like"/>
</dbReference>
<sequence>MKNFYESLSYINDTIYKPIGLSIERAQGEEQNSRYGAGTFRTLHKTIRFRVANNTPNKIGQFVAVWKKDDANKNRPYTYGEALDLFVVTVFKNHFEFGQFVFPKDILVKKNLLKTDTTKGKMGFRVYPEWDRPVSKQGLKTQEWQMPYFVYMNEQKRAEILKLYA</sequence>
<dbReference type="PIRSF" id="PIRSF032285">
    <property type="entry name" value="UCP032285"/>
    <property type="match status" value="1"/>
</dbReference>
<keyword evidence="2" id="KW-1185">Reference proteome</keyword>
<protein>
    <submittedName>
        <fullName evidence="1">MepB family protein</fullName>
    </submittedName>
</protein>
<dbReference type="RefSeq" id="WP_274273418.1">
    <property type="nucleotide sequence ID" value="NZ_CP117834.1"/>
</dbReference>
<dbReference type="Proteomes" id="UP001215143">
    <property type="component" value="Chromosome"/>
</dbReference>
<reference evidence="1 2" key="1">
    <citation type="submission" date="2023-02" db="EMBL/GenBank/DDBJ databases">
        <authorList>
            <person name="Liu G."/>
        </authorList>
    </citation>
    <scope>NUCLEOTIDE SEQUENCE [LARGE SCALE GENOMIC DNA]</scope>
    <source>
        <strain evidence="1 2">DSM 23008</strain>
    </source>
</reference>
<dbReference type="EMBL" id="CP117834">
    <property type="protein sequence ID" value="WDF05571.1"/>
    <property type="molecule type" value="Genomic_DNA"/>
</dbReference>
<organism evidence="1 2">
    <name type="scientific">Shouchella hunanensis</name>
    <dbReference type="NCBI Taxonomy" id="766894"/>
    <lineage>
        <taxon>Bacteria</taxon>
        <taxon>Bacillati</taxon>
        <taxon>Bacillota</taxon>
        <taxon>Bacilli</taxon>
        <taxon>Bacillales</taxon>
        <taxon>Bacillaceae</taxon>
        <taxon>Shouchella</taxon>
    </lineage>
</organism>
<evidence type="ECO:0000313" key="1">
    <source>
        <dbReference type="EMBL" id="WDF05571.1"/>
    </source>
</evidence>
<proteinExistence type="predicted"/>
<name>A0ABY7WA65_9BACI</name>
<gene>
    <name evidence="1" type="ORF">PQ477_09080</name>
</gene>